<comment type="caution">
    <text evidence="1">The sequence shown here is derived from an EMBL/GenBank/DDBJ whole genome shotgun (WGS) entry which is preliminary data.</text>
</comment>
<dbReference type="GO" id="GO:0032259">
    <property type="term" value="P:methylation"/>
    <property type="evidence" value="ECO:0007669"/>
    <property type="project" value="UniProtKB-KW"/>
</dbReference>
<dbReference type="PANTHER" id="PTHR43591">
    <property type="entry name" value="METHYLTRANSFERASE"/>
    <property type="match status" value="1"/>
</dbReference>
<sequence length="255" mass="27379">MTAGVAPAPADERLMALLGERHRDRAVLSDVGYLDTLIDNAPPVRTLTQRLMRTRFYSAQYQILRPLGFRVASGLKAPGREGDRVQVADWLQLRGDSTVLDIGCGPGNFTGWFGGRVSRGLAVGVDASEPMLRRAVADNSGPTIAYLRGDAENLPFADGVADAVSCLAALYLINRPFQAISEMARVLKPGGRMVLLTTLRPGGDSRDLSGAALGAVTGMRWFHRAEITDYVGELGFVDVVQRVEGVAQTVIATKP</sequence>
<evidence type="ECO:0000313" key="1">
    <source>
        <dbReference type="EMBL" id="OSC33748.1"/>
    </source>
</evidence>
<name>A0A7I7SFI1_9MYCO</name>
<proteinExistence type="predicted"/>
<dbReference type="GO" id="GO:0008757">
    <property type="term" value="F:S-adenosylmethionine-dependent methyltransferase activity"/>
    <property type="evidence" value="ECO:0007669"/>
    <property type="project" value="InterPro"/>
</dbReference>
<dbReference type="EMBL" id="NCXO01000017">
    <property type="protein sequence ID" value="OSC33748.1"/>
    <property type="molecule type" value="Genomic_DNA"/>
</dbReference>
<protein>
    <submittedName>
        <fullName evidence="1">SAM-dependent methyltransferase</fullName>
    </submittedName>
</protein>
<dbReference type="InterPro" id="IPR029063">
    <property type="entry name" value="SAM-dependent_MTases_sf"/>
</dbReference>
<evidence type="ECO:0000313" key="2">
    <source>
        <dbReference type="Proteomes" id="UP000193577"/>
    </source>
</evidence>
<keyword evidence="1" id="KW-0808">Transferase</keyword>
<reference evidence="1 2" key="1">
    <citation type="submission" date="2017-04" db="EMBL/GenBank/DDBJ databases">
        <title>The new phylogeny of genus Mycobacterium.</title>
        <authorList>
            <person name="Tortoli E."/>
            <person name="Trovato A."/>
            <person name="Cirillo D.M."/>
        </authorList>
    </citation>
    <scope>NUCLEOTIDE SEQUENCE [LARGE SCALE GENOMIC DNA]</scope>
    <source>
        <strain evidence="1 2">KCTC 19819</strain>
    </source>
</reference>
<dbReference type="Proteomes" id="UP000193577">
    <property type="component" value="Unassembled WGS sequence"/>
</dbReference>
<dbReference type="PANTHER" id="PTHR43591:SF24">
    <property type="entry name" value="2-METHOXY-6-POLYPRENYL-1,4-BENZOQUINOL METHYLASE, MITOCHONDRIAL"/>
    <property type="match status" value="1"/>
</dbReference>
<keyword evidence="1" id="KW-0489">Methyltransferase</keyword>
<gene>
    <name evidence="1" type="ORF">B8W67_09435</name>
</gene>
<accession>A0A7I7SFI1</accession>
<keyword evidence="2" id="KW-1185">Reference proteome</keyword>
<dbReference type="Gene3D" id="3.40.50.150">
    <property type="entry name" value="Vaccinia Virus protein VP39"/>
    <property type="match status" value="1"/>
</dbReference>
<dbReference type="SUPFAM" id="SSF53335">
    <property type="entry name" value="S-adenosyl-L-methionine-dependent methyltransferases"/>
    <property type="match status" value="1"/>
</dbReference>
<dbReference type="RefSeq" id="WP_085303661.1">
    <property type="nucleotide sequence ID" value="NZ_AP022594.1"/>
</dbReference>
<dbReference type="CDD" id="cd02440">
    <property type="entry name" value="AdoMet_MTases"/>
    <property type="match status" value="1"/>
</dbReference>
<organism evidence="1 2">
    <name type="scientific">Mycolicibacillus koreensis</name>
    <dbReference type="NCBI Taxonomy" id="1069220"/>
    <lineage>
        <taxon>Bacteria</taxon>
        <taxon>Bacillati</taxon>
        <taxon>Actinomycetota</taxon>
        <taxon>Actinomycetes</taxon>
        <taxon>Mycobacteriales</taxon>
        <taxon>Mycobacteriaceae</taxon>
        <taxon>Mycolicibacillus</taxon>
    </lineage>
</organism>
<dbReference type="Pfam" id="PF08241">
    <property type="entry name" value="Methyltransf_11"/>
    <property type="match status" value="1"/>
</dbReference>
<dbReference type="AlphaFoldDB" id="A0A7I7SFI1"/>
<dbReference type="InterPro" id="IPR013216">
    <property type="entry name" value="Methyltransf_11"/>
</dbReference>